<protein>
    <submittedName>
        <fullName evidence="9">ABC transporter</fullName>
    </submittedName>
</protein>
<name>A0A8J3YBH6_9ACTN</name>
<evidence type="ECO:0000256" key="5">
    <source>
        <dbReference type="ARBA" id="ARBA00023136"/>
    </source>
</evidence>
<evidence type="ECO:0000313" key="9">
    <source>
        <dbReference type="EMBL" id="GIJ04837.1"/>
    </source>
</evidence>
<feature type="transmembrane region" description="Helical" evidence="7">
    <location>
        <begin position="252"/>
        <end position="279"/>
    </location>
</feature>
<evidence type="ECO:0000256" key="1">
    <source>
        <dbReference type="ARBA" id="ARBA00004651"/>
    </source>
</evidence>
<dbReference type="Pfam" id="PF02687">
    <property type="entry name" value="FtsX"/>
    <property type="match status" value="2"/>
</dbReference>
<feature type="transmembrane region" description="Helical" evidence="7">
    <location>
        <begin position="802"/>
        <end position="823"/>
    </location>
</feature>
<dbReference type="RefSeq" id="WP_203940073.1">
    <property type="nucleotide sequence ID" value="NZ_BAAAGJ010000005.1"/>
</dbReference>
<dbReference type="GO" id="GO:0005886">
    <property type="term" value="C:plasma membrane"/>
    <property type="evidence" value="ECO:0007669"/>
    <property type="project" value="UniProtKB-SubCell"/>
</dbReference>
<evidence type="ECO:0000256" key="4">
    <source>
        <dbReference type="ARBA" id="ARBA00022989"/>
    </source>
</evidence>
<dbReference type="PANTHER" id="PTHR30572:SF4">
    <property type="entry name" value="ABC TRANSPORTER PERMEASE YTRF"/>
    <property type="match status" value="1"/>
</dbReference>
<evidence type="ECO:0000256" key="7">
    <source>
        <dbReference type="SAM" id="Phobius"/>
    </source>
</evidence>
<dbReference type="InterPro" id="IPR050250">
    <property type="entry name" value="Macrolide_Exporter_MacB"/>
</dbReference>
<dbReference type="EMBL" id="BOOY01000030">
    <property type="protein sequence ID" value="GIJ04837.1"/>
    <property type="molecule type" value="Genomic_DNA"/>
</dbReference>
<dbReference type="GO" id="GO:0022857">
    <property type="term" value="F:transmembrane transporter activity"/>
    <property type="evidence" value="ECO:0007669"/>
    <property type="project" value="TreeGrafter"/>
</dbReference>
<keyword evidence="4 7" id="KW-1133">Transmembrane helix</keyword>
<accession>A0A8J3YBH6</accession>
<comment type="caution">
    <text evidence="9">The sequence shown here is derived from an EMBL/GenBank/DDBJ whole genome shotgun (WGS) entry which is preliminary data.</text>
</comment>
<evidence type="ECO:0000313" key="10">
    <source>
        <dbReference type="Proteomes" id="UP000652013"/>
    </source>
</evidence>
<evidence type="ECO:0000256" key="6">
    <source>
        <dbReference type="ARBA" id="ARBA00038076"/>
    </source>
</evidence>
<dbReference type="InterPro" id="IPR003838">
    <property type="entry name" value="ABC3_permease_C"/>
</dbReference>
<keyword evidence="2" id="KW-1003">Cell membrane</keyword>
<feature type="transmembrane region" description="Helical" evidence="7">
    <location>
        <begin position="769"/>
        <end position="790"/>
    </location>
</feature>
<gene>
    <name evidence="9" type="ORF">Sya03_41890</name>
</gene>
<dbReference type="Proteomes" id="UP000652013">
    <property type="component" value="Unassembled WGS sequence"/>
</dbReference>
<comment type="similarity">
    <text evidence="6">Belongs to the ABC-4 integral membrane protein family.</text>
</comment>
<evidence type="ECO:0000259" key="8">
    <source>
        <dbReference type="Pfam" id="PF02687"/>
    </source>
</evidence>
<feature type="transmembrane region" description="Helical" evidence="7">
    <location>
        <begin position="487"/>
        <end position="511"/>
    </location>
</feature>
<keyword evidence="10" id="KW-1185">Reference proteome</keyword>
<keyword evidence="5 7" id="KW-0472">Membrane</keyword>
<feature type="transmembrane region" description="Helical" evidence="7">
    <location>
        <begin position="394"/>
        <end position="419"/>
    </location>
</feature>
<feature type="transmembrane region" description="Helical" evidence="7">
    <location>
        <begin position="299"/>
        <end position="327"/>
    </location>
</feature>
<feature type="transmembrane region" description="Helical" evidence="7">
    <location>
        <begin position="431"/>
        <end position="455"/>
    </location>
</feature>
<dbReference type="AlphaFoldDB" id="A0A8J3YBH6"/>
<evidence type="ECO:0000256" key="3">
    <source>
        <dbReference type="ARBA" id="ARBA00022692"/>
    </source>
</evidence>
<organism evidence="9 10">
    <name type="scientific">Spirilliplanes yamanashiensis</name>
    <dbReference type="NCBI Taxonomy" id="42233"/>
    <lineage>
        <taxon>Bacteria</taxon>
        <taxon>Bacillati</taxon>
        <taxon>Actinomycetota</taxon>
        <taxon>Actinomycetes</taxon>
        <taxon>Micromonosporales</taxon>
        <taxon>Micromonosporaceae</taxon>
        <taxon>Spirilliplanes</taxon>
    </lineage>
</organism>
<feature type="domain" description="ABC3 transporter permease C-terminal" evidence="8">
    <location>
        <begin position="719"/>
        <end position="833"/>
    </location>
</feature>
<feature type="transmembrane region" description="Helical" evidence="7">
    <location>
        <begin position="711"/>
        <end position="740"/>
    </location>
</feature>
<dbReference type="PANTHER" id="PTHR30572">
    <property type="entry name" value="MEMBRANE COMPONENT OF TRANSPORTER-RELATED"/>
    <property type="match status" value="1"/>
</dbReference>
<proteinExistence type="inferred from homology"/>
<feature type="domain" description="ABC3 transporter permease C-terminal" evidence="8">
    <location>
        <begin position="258"/>
        <end position="377"/>
    </location>
</feature>
<comment type="subcellular location">
    <subcellularLocation>
        <location evidence="1">Cell membrane</location>
        <topology evidence="1">Multi-pass membrane protein</topology>
    </subcellularLocation>
</comment>
<keyword evidence="3 7" id="KW-0812">Transmembrane</keyword>
<evidence type="ECO:0000256" key="2">
    <source>
        <dbReference type="ARBA" id="ARBA00022475"/>
    </source>
</evidence>
<sequence>MSGVLSTQLSGIARRPVRLLLTGLAVLIAAFVVYATVLGHQVTTRTVLAGLAGTPAAADLVVTDGAGEALRRRIAALPGVAATAGRLDTGFELNRGAGDYLSVQADPGAGPLATVTLASGTYPARPGQVAVTPRTAERLELTTGSTVTVRGWDPDTEKETARTLTVTGIVTARSDSGAQAYAPSEVVGALNGGDYLTQIDVHLAPGADPAAVERAVAPLLTAPAGETPPRLRTGAEVRTAEAEQATSDVGAVFALVGMFIAIAVIAAALVATSTFRIVFAQRMRQLALLRAVGAGRRGLSGALVTEGALIGLVTGAVGVGLAALLGAAAPHLVGLFGMRMAAPGAPLLPAVAVVAGAILVTVLAVLAPAANAAKVSPLEALRAASTTASQRTIGWVRAGFGVLLAGAAAAAAVLVVSMLPGRDEQNYDPAMPLLLVVASGALAFFALMALGPVLVRPVLHVIGLPLRRVGPIGRLAVGGIGGAPRRAAAVSVVVALGVTLIAGTLVGAASLRTLAESEIALEAPADLELVADGDDPLPAAVVQRVAASDKLANVTPYRRVTARVPGLDMDHDAIDVVTANLPALRGVHPESGSLADLGPGRVLIAGWLAADLRVRAGDPVPVTVQGRTVTVTVGAVLGSSGPLGAALVLDPADLTALGAPAGASGVLADAARTGEQGRTEARAALREAAGADGAVAVLADQRDEINRLFDALVAIAVGLIGLTVLIAVVGVGTTTALSVVERVRESGLLRAVGLSRTGLRAMLTAESGLYGLMGAVLGLALGVPYAFLAVRALGLDAPLEVPYWQLGVVLIALTALTALAGVLPARRAARVSPVAALATDG</sequence>
<reference evidence="9" key="1">
    <citation type="submission" date="2021-01" db="EMBL/GenBank/DDBJ databases">
        <title>Whole genome shotgun sequence of Spirilliplanes yamanashiensis NBRC 15828.</title>
        <authorList>
            <person name="Komaki H."/>
            <person name="Tamura T."/>
        </authorList>
    </citation>
    <scope>NUCLEOTIDE SEQUENCE</scope>
    <source>
        <strain evidence="9">NBRC 15828</strain>
    </source>
</reference>
<feature type="transmembrane region" description="Helical" evidence="7">
    <location>
        <begin position="347"/>
        <end position="373"/>
    </location>
</feature>